<sequence>MTLCQSVLGALPLYMMQTAKLPTGLLNQLDNYCNRFIWGDTQERNRMHLISWRQVGTLKCSGGLGLKNLGAMNVAFRMKLGWSILMETQKLCHQVLCAKYNLDRNRHHGMTAKPDASPLWRSICAAFPMVMDGATWSVGVVGEREWFGINWLRVGVAATSTVMIL</sequence>
<protein>
    <submittedName>
        <fullName evidence="1">Uncharacterized protein</fullName>
    </submittedName>
</protein>
<reference evidence="1 2" key="1">
    <citation type="submission" date="2021-09" db="EMBL/GenBank/DDBJ databases">
        <title>Genomic insights and catalytic innovation underlie evolution of tropane alkaloids biosynthesis.</title>
        <authorList>
            <person name="Wang Y.-J."/>
            <person name="Tian T."/>
            <person name="Huang J.-P."/>
            <person name="Huang S.-X."/>
        </authorList>
    </citation>
    <scope>NUCLEOTIDE SEQUENCE [LARGE SCALE GENOMIC DNA]</scope>
    <source>
        <strain evidence="1">KIB-2018</strain>
        <tissue evidence="1">Leaf</tissue>
    </source>
</reference>
<dbReference type="Proteomes" id="UP001159364">
    <property type="component" value="Linkage Group LG12"/>
</dbReference>
<evidence type="ECO:0000313" key="2">
    <source>
        <dbReference type="Proteomes" id="UP001159364"/>
    </source>
</evidence>
<dbReference type="AlphaFoldDB" id="A0AAV8SBN3"/>
<dbReference type="PANTHER" id="PTHR33116:SF78">
    <property type="entry name" value="OS12G0587133 PROTEIN"/>
    <property type="match status" value="1"/>
</dbReference>
<proteinExistence type="predicted"/>
<dbReference type="EMBL" id="JAIWQS010000012">
    <property type="protein sequence ID" value="KAJ8749632.1"/>
    <property type="molecule type" value="Genomic_DNA"/>
</dbReference>
<gene>
    <name evidence="1" type="ORF">K2173_026281</name>
</gene>
<dbReference type="PANTHER" id="PTHR33116">
    <property type="entry name" value="REVERSE TRANSCRIPTASE ZINC-BINDING DOMAIN-CONTAINING PROTEIN-RELATED-RELATED"/>
    <property type="match status" value="1"/>
</dbReference>
<comment type="caution">
    <text evidence="1">The sequence shown here is derived from an EMBL/GenBank/DDBJ whole genome shotgun (WGS) entry which is preliminary data.</text>
</comment>
<name>A0AAV8SBN3_9ROSI</name>
<keyword evidence="2" id="KW-1185">Reference proteome</keyword>
<accession>A0AAV8SBN3</accession>
<organism evidence="1 2">
    <name type="scientific">Erythroxylum novogranatense</name>
    <dbReference type="NCBI Taxonomy" id="1862640"/>
    <lineage>
        <taxon>Eukaryota</taxon>
        <taxon>Viridiplantae</taxon>
        <taxon>Streptophyta</taxon>
        <taxon>Embryophyta</taxon>
        <taxon>Tracheophyta</taxon>
        <taxon>Spermatophyta</taxon>
        <taxon>Magnoliopsida</taxon>
        <taxon>eudicotyledons</taxon>
        <taxon>Gunneridae</taxon>
        <taxon>Pentapetalae</taxon>
        <taxon>rosids</taxon>
        <taxon>fabids</taxon>
        <taxon>Malpighiales</taxon>
        <taxon>Erythroxylaceae</taxon>
        <taxon>Erythroxylum</taxon>
    </lineage>
</organism>
<evidence type="ECO:0000313" key="1">
    <source>
        <dbReference type="EMBL" id="KAJ8749632.1"/>
    </source>
</evidence>